<dbReference type="RefSeq" id="WP_179537908.1">
    <property type="nucleotide sequence ID" value="NZ_JACBYV010000001.1"/>
</dbReference>
<dbReference type="Proteomes" id="UP000578688">
    <property type="component" value="Unassembled WGS sequence"/>
</dbReference>
<dbReference type="InterPro" id="IPR036291">
    <property type="entry name" value="NAD(P)-bd_dom_sf"/>
</dbReference>
<evidence type="ECO:0000259" key="1">
    <source>
        <dbReference type="Pfam" id="PF05368"/>
    </source>
</evidence>
<evidence type="ECO:0000313" key="2">
    <source>
        <dbReference type="EMBL" id="NYH72276.1"/>
    </source>
</evidence>
<dbReference type="PANTHER" id="PTHR43162">
    <property type="match status" value="1"/>
</dbReference>
<gene>
    <name evidence="2" type="ORF">FHR27_000886</name>
</gene>
<sequence length="286" mass="30244">MKYVVHGATGAQGGPLYDLLTKAGHTVVAIVRDPSAHPGLNAAKADIGSSELLAQAYQGADGVFIHLPIASEADRVKFCDSIALAIAKALPKRVVISTSGFVVDDPNSSLTVPPESAIRSLISRIEQAGVSVAVIAPRLYLENLLMPLVSQPMKGEGVLRYPLPADYQVSWCSHLDIADVAVRLFKDTAVTGVVGVGAMPGLNGNDLATSFAEYLGQPVRYEGVEPKQFGALLEPFIGIHGAAEVVGVYEAQARSVHNTILNETSAQTLLGLTPRSVKQWLQDLNV</sequence>
<accession>A0A7Z0BPM5</accession>
<name>A0A7Z0BPM5_9GAMM</name>
<dbReference type="EMBL" id="JACBYV010000001">
    <property type="protein sequence ID" value="NYH72276.1"/>
    <property type="molecule type" value="Genomic_DNA"/>
</dbReference>
<proteinExistence type="predicted"/>
<protein>
    <submittedName>
        <fullName evidence="2">Uncharacterized protein YbjT (DUF2867 family)</fullName>
    </submittedName>
</protein>
<comment type="caution">
    <text evidence="2">The sequence shown here is derived from an EMBL/GenBank/DDBJ whole genome shotgun (WGS) entry which is preliminary data.</text>
</comment>
<dbReference type="Pfam" id="PF05368">
    <property type="entry name" value="NmrA"/>
    <property type="match status" value="1"/>
</dbReference>
<dbReference type="InterPro" id="IPR008030">
    <property type="entry name" value="NmrA-like"/>
</dbReference>
<dbReference type="InterPro" id="IPR051604">
    <property type="entry name" value="Ergot_Alk_Oxidoreductase"/>
</dbReference>
<dbReference type="Gene3D" id="3.40.50.720">
    <property type="entry name" value="NAD(P)-binding Rossmann-like Domain"/>
    <property type="match status" value="1"/>
</dbReference>
<dbReference type="SUPFAM" id="SSF51735">
    <property type="entry name" value="NAD(P)-binding Rossmann-fold domains"/>
    <property type="match status" value="1"/>
</dbReference>
<keyword evidence="3" id="KW-1185">Reference proteome</keyword>
<evidence type="ECO:0000313" key="3">
    <source>
        <dbReference type="Proteomes" id="UP000578688"/>
    </source>
</evidence>
<dbReference type="AlphaFoldDB" id="A0A7Z0BPM5"/>
<dbReference type="PANTHER" id="PTHR43162:SF1">
    <property type="entry name" value="PRESTALK A DIFFERENTIATION PROTEIN A"/>
    <property type="match status" value="1"/>
</dbReference>
<feature type="domain" description="NmrA-like" evidence="1">
    <location>
        <begin position="4"/>
        <end position="250"/>
    </location>
</feature>
<reference evidence="2 3" key="1">
    <citation type="submission" date="2020-07" db="EMBL/GenBank/DDBJ databases">
        <title>Genomic analyses of the natural microbiome of Caenorhabditis elegans.</title>
        <authorList>
            <person name="Samuel B."/>
        </authorList>
    </citation>
    <scope>NUCLEOTIDE SEQUENCE [LARGE SCALE GENOMIC DNA]</scope>
    <source>
        <strain evidence="2 3">BIGb0408</strain>
    </source>
</reference>
<organism evidence="2 3">
    <name type="scientific">Phytopseudomonas flavescens</name>
    <dbReference type="NCBI Taxonomy" id="29435"/>
    <lineage>
        <taxon>Bacteria</taxon>
        <taxon>Pseudomonadati</taxon>
        <taxon>Pseudomonadota</taxon>
        <taxon>Gammaproteobacteria</taxon>
        <taxon>Pseudomonadales</taxon>
        <taxon>Pseudomonadaceae</taxon>
        <taxon>Phytopseudomonas</taxon>
    </lineage>
</organism>